<feature type="transmembrane region" description="Helical" evidence="1">
    <location>
        <begin position="52"/>
        <end position="70"/>
    </location>
</feature>
<dbReference type="Proteomes" id="UP000295252">
    <property type="component" value="Chromosome IX"/>
</dbReference>
<proteinExistence type="predicted"/>
<gene>
    <name evidence="2" type="ORF">GSCOC_T00040120001</name>
</gene>
<evidence type="ECO:0000313" key="3">
    <source>
        <dbReference type="Proteomes" id="UP000295252"/>
    </source>
</evidence>
<reference evidence="3" key="1">
    <citation type="journal article" date="2014" name="Science">
        <title>The coffee genome provides insight into the convergent evolution of caffeine biosynthesis.</title>
        <authorList>
            <person name="Denoeud F."/>
            <person name="Carretero-Paulet L."/>
            <person name="Dereeper A."/>
            <person name="Droc G."/>
            <person name="Guyot R."/>
            <person name="Pietrella M."/>
            <person name="Zheng C."/>
            <person name="Alberti A."/>
            <person name="Anthony F."/>
            <person name="Aprea G."/>
            <person name="Aury J.M."/>
            <person name="Bento P."/>
            <person name="Bernard M."/>
            <person name="Bocs S."/>
            <person name="Campa C."/>
            <person name="Cenci A."/>
            <person name="Combes M.C."/>
            <person name="Crouzillat D."/>
            <person name="Da Silva C."/>
            <person name="Daddiego L."/>
            <person name="De Bellis F."/>
            <person name="Dussert S."/>
            <person name="Garsmeur O."/>
            <person name="Gayraud T."/>
            <person name="Guignon V."/>
            <person name="Jahn K."/>
            <person name="Jamilloux V."/>
            <person name="Joet T."/>
            <person name="Labadie K."/>
            <person name="Lan T."/>
            <person name="Leclercq J."/>
            <person name="Lepelley M."/>
            <person name="Leroy T."/>
            <person name="Li L.T."/>
            <person name="Librado P."/>
            <person name="Lopez L."/>
            <person name="Munoz A."/>
            <person name="Noel B."/>
            <person name="Pallavicini A."/>
            <person name="Perrotta G."/>
            <person name="Poncet V."/>
            <person name="Pot D."/>
            <person name="Priyono X."/>
            <person name="Rigoreau M."/>
            <person name="Rouard M."/>
            <person name="Rozas J."/>
            <person name="Tranchant-Dubreuil C."/>
            <person name="VanBuren R."/>
            <person name="Zhang Q."/>
            <person name="Andrade A.C."/>
            <person name="Argout X."/>
            <person name="Bertrand B."/>
            <person name="de Kochko A."/>
            <person name="Graziosi G."/>
            <person name="Henry R.J."/>
            <person name="Jayarama X."/>
            <person name="Ming R."/>
            <person name="Nagai C."/>
            <person name="Rounsley S."/>
            <person name="Sankoff D."/>
            <person name="Giuliano G."/>
            <person name="Albert V.A."/>
            <person name="Wincker P."/>
            <person name="Lashermes P."/>
        </authorList>
    </citation>
    <scope>NUCLEOTIDE SEQUENCE [LARGE SCALE GENOMIC DNA]</scope>
    <source>
        <strain evidence="3">cv. DH200-94</strain>
    </source>
</reference>
<organism evidence="2 3">
    <name type="scientific">Coffea canephora</name>
    <name type="common">Robusta coffee</name>
    <dbReference type="NCBI Taxonomy" id="49390"/>
    <lineage>
        <taxon>Eukaryota</taxon>
        <taxon>Viridiplantae</taxon>
        <taxon>Streptophyta</taxon>
        <taxon>Embryophyta</taxon>
        <taxon>Tracheophyta</taxon>
        <taxon>Spermatophyta</taxon>
        <taxon>Magnoliopsida</taxon>
        <taxon>eudicotyledons</taxon>
        <taxon>Gunneridae</taxon>
        <taxon>Pentapetalae</taxon>
        <taxon>asterids</taxon>
        <taxon>lamiids</taxon>
        <taxon>Gentianales</taxon>
        <taxon>Rubiaceae</taxon>
        <taxon>Ixoroideae</taxon>
        <taxon>Gardenieae complex</taxon>
        <taxon>Bertiereae - Coffeeae clade</taxon>
        <taxon>Coffeeae</taxon>
        <taxon>Coffea</taxon>
    </lineage>
</organism>
<dbReference type="InParanoid" id="A0A068U2C2"/>
<accession>A0A068U2C2</accession>
<keyword evidence="1" id="KW-0812">Transmembrane</keyword>
<evidence type="ECO:0000313" key="2">
    <source>
        <dbReference type="EMBL" id="CDP02661.1"/>
    </source>
</evidence>
<dbReference type="Gramene" id="CDP02661">
    <property type="protein sequence ID" value="CDP02661"/>
    <property type="gene ID" value="GSCOC_T00040120001"/>
</dbReference>
<keyword evidence="1" id="KW-0472">Membrane</keyword>
<keyword evidence="3" id="KW-1185">Reference proteome</keyword>
<dbReference type="EMBL" id="HG739092">
    <property type="protein sequence ID" value="CDP02661.1"/>
    <property type="molecule type" value="Genomic_DNA"/>
</dbReference>
<name>A0A068U2C2_COFCA</name>
<keyword evidence="1" id="KW-1133">Transmembrane helix</keyword>
<evidence type="ECO:0000256" key="1">
    <source>
        <dbReference type="SAM" id="Phobius"/>
    </source>
</evidence>
<protein>
    <submittedName>
        <fullName evidence="2">Uncharacterized protein</fullName>
    </submittedName>
</protein>
<dbReference type="AlphaFoldDB" id="A0A068U2C2"/>
<sequence>MDKGKIANNRIKIKIKIKKGIAIDINNSTKPFSASNAASYTETIEVLLRCKFFVLSNFSLITICFFLLPLSHRRMCSLLLPKKKKKVGECANCC</sequence>